<evidence type="ECO:0000256" key="3">
    <source>
        <dbReference type="ARBA" id="ARBA00022475"/>
    </source>
</evidence>
<dbReference type="GO" id="GO:0022857">
    <property type="term" value="F:transmembrane transporter activity"/>
    <property type="evidence" value="ECO:0007669"/>
    <property type="project" value="InterPro"/>
</dbReference>
<dbReference type="RefSeq" id="WP_096162398.1">
    <property type="nucleotide sequence ID" value="NZ_NRGP01000018.1"/>
</dbReference>
<dbReference type="PANTHER" id="PTHR30614">
    <property type="entry name" value="MEMBRANE COMPONENT OF AMINO ACID ABC TRANSPORTER"/>
    <property type="match status" value="1"/>
</dbReference>
<dbReference type="PANTHER" id="PTHR30614:SF0">
    <property type="entry name" value="L-CYSTINE TRANSPORT SYSTEM PERMEASE PROTEIN TCYL"/>
    <property type="match status" value="1"/>
</dbReference>
<sequence>MSDFSWLYDWPQYIPDLLPGLGVAISLTLFSCLGGYILGFFLALGVESPSRVVHYAALVIVELGRGVPILVLLFLVYQGLPQLGLMLDPHPAALAALTFSAAGYSSEMIRAGLNSVPAGQAEAANSLSMSAADTYRFIVIPQAARISIPPLVNLTIIIFQATSLATVITVPEIMQHAGVIGAATFEYMSVYTAAAVLYLCITIPGAVLSGYLEKSMRQKKRSKRKAVRSLLTGSPSLPVAAT</sequence>
<dbReference type="PROSITE" id="PS50928">
    <property type="entry name" value="ABC_TM1"/>
    <property type="match status" value="1"/>
</dbReference>
<feature type="transmembrane region" description="Helical" evidence="8">
    <location>
        <begin position="190"/>
        <end position="212"/>
    </location>
</feature>
<evidence type="ECO:0000256" key="6">
    <source>
        <dbReference type="ARBA" id="ARBA00022989"/>
    </source>
</evidence>
<dbReference type="InterPro" id="IPR010065">
    <property type="entry name" value="AA_ABC_transptr_permease_3TM"/>
</dbReference>
<feature type="region of interest" description="Disordered" evidence="9">
    <location>
        <begin position="223"/>
        <end position="242"/>
    </location>
</feature>
<dbReference type="InterPro" id="IPR043429">
    <property type="entry name" value="ArtM/GltK/GlnP/TcyL/YhdX-like"/>
</dbReference>
<evidence type="ECO:0000256" key="1">
    <source>
        <dbReference type="ARBA" id="ARBA00004651"/>
    </source>
</evidence>
<gene>
    <name evidence="11" type="ORF">CIK64_12615</name>
</gene>
<protein>
    <recommendedName>
        <fullName evidence="10">ABC transmembrane type-1 domain-containing protein</fullName>
    </recommendedName>
</protein>
<comment type="subcellular location">
    <subcellularLocation>
        <location evidence="1 8">Cell membrane</location>
        <topology evidence="1 8">Multi-pass membrane protein</topology>
    </subcellularLocation>
</comment>
<proteinExistence type="inferred from homology"/>
<dbReference type="EMBL" id="NRGP01000018">
    <property type="protein sequence ID" value="PCC45877.1"/>
    <property type="molecule type" value="Genomic_DNA"/>
</dbReference>
<name>A0A2A3Z2X2_BREAU</name>
<feature type="domain" description="ABC transmembrane type-1" evidence="10">
    <location>
        <begin position="21"/>
        <end position="209"/>
    </location>
</feature>
<dbReference type="GO" id="GO:0006865">
    <property type="term" value="P:amino acid transport"/>
    <property type="evidence" value="ECO:0007669"/>
    <property type="project" value="UniProtKB-KW"/>
</dbReference>
<dbReference type="Proteomes" id="UP000217564">
    <property type="component" value="Unassembled WGS sequence"/>
</dbReference>
<feature type="transmembrane region" description="Helical" evidence="8">
    <location>
        <begin position="151"/>
        <end position="170"/>
    </location>
</feature>
<comment type="similarity">
    <text evidence="8">Belongs to the binding-protein-dependent transport system permease family.</text>
</comment>
<keyword evidence="3" id="KW-1003">Cell membrane</keyword>
<evidence type="ECO:0000313" key="11">
    <source>
        <dbReference type="EMBL" id="PCC45877.1"/>
    </source>
</evidence>
<evidence type="ECO:0000256" key="8">
    <source>
        <dbReference type="RuleBase" id="RU363032"/>
    </source>
</evidence>
<keyword evidence="2 8" id="KW-0813">Transport</keyword>
<feature type="transmembrane region" description="Helical" evidence="8">
    <location>
        <begin position="20"/>
        <end position="43"/>
    </location>
</feature>
<evidence type="ECO:0000259" key="10">
    <source>
        <dbReference type="PROSITE" id="PS50928"/>
    </source>
</evidence>
<evidence type="ECO:0000256" key="4">
    <source>
        <dbReference type="ARBA" id="ARBA00022692"/>
    </source>
</evidence>
<evidence type="ECO:0000256" key="2">
    <source>
        <dbReference type="ARBA" id="ARBA00022448"/>
    </source>
</evidence>
<dbReference type="GO" id="GO:0043190">
    <property type="term" value="C:ATP-binding cassette (ABC) transporter complex"/>
    <property type="evidence" value="ECO:0007669"/>
    <property type="project" value="InterPro"/>
</dbReference>
<reference evidence="11 12" key="1">
    <citation type="journal article" date="2017" name="Elife">
        <title>Extensive horizontal gene transfer in cheese-associated bacteria.</title>
        <authorList>
            <person name="Bonham K.S."/>
            <person name="Wolfe B.E."/>
            <person name="Dutton R.J."/>
        </authorList>
    </citation>
    <scope>NUCLEOTIDE SEQUENCE [LARGE SCALE GENOMIC DNA]</scope>
    <source>
        <strain evidence="11 12">947_7</strain>
    </source>
</reference>
<dbReference type="Pfam" id="PF00528">
    <property type="entry name" value="BPD_transp_1"/>
    <property type="match status" value="1"/>
</dbReference>
<feature type="transmembrane region" description="Helical" evidence="8">
    <location>
        <begin position="55"/>
        <end position="77"/>
    </location>
</feature>
<dbReference type="Gene3D" id="1.10.3720.10">
    <property type="entry name" value="MetI-like"/>
    <property type="match status" value="1"/>
</dbReference>
<dbReference type="InterPro" id="IPR000515">
    <property type="entry name" value="MetI-like"/>
</dbReference>
<keyword evidence="7 8" id="KW-0472">Membrane</keyword>
<evidence type="ECO:0000313" key="12">
    <source>
        <dbReference type="Proteomes" id="UP000217564"/>
    </source>
</evidence>
<keyword evidence="6 8" id="KW-1133">Transmembrane helix</keyword>
<dbReference type="InterPro" id="IPR035906">
    <property type="entry name" value="MetI-like_sf"/>
</dbReference>
<evidence type="ECO:0000256" key="9">
    <source>
        <dbReference type="SAM" id="MobiDB-lite"/>
    </source>
</evidence>
<accession>A0A2A3Z2X2</accession>
<keyword evidence="5" id="KW-0029">Amino-acid transport</keyword>
<evidence type="ECO:0000256" key="5">
    <source>
        <dbReference type="ARBA" id="ARBA00022970"/>
    </source>
</evidence>
<dbReference type="CDD" id="cd06261">
    <property type="entry name" value="TM_PBP2"/>
    <property type="match status" value="1"/>
</dbReference>
<feature type="transmembrane region" description="Helical" evidence="8">
    <location>
        <begin position="89"/>
        <end position="106"/>
    </location>
</feature>
<dbReference type="SUPFAM" id="SSF161098">
    <property type="entry name" value="MetI-like"/>
    <property type="match status" value="1"/>
</dbReference>
<keyword evidence="4 8" id="KW-0812">Transmembrane</keyword>
<organism evidence="11 12">
    <name type="scientific">Brevibacterium aurantiacum</name>
    <dbReference type="NCBI Taxonomy" id="273384"/>
    <lineage>
        <taxon>Bacteria</taxon>
        <taxon>Bacillati</taxon>
        <taxon>Actinomycetota</taxon>
        <taxon>Actinomycetes</taxon>
        <taxon>Micrococcales</taxon>
        <taxon>Brevibacteriaceae</taxon>
        <taxon>Brevibacterium</taxon>
    </lineage>
</organism>
<comment type="caution">
    <text evidence="11">The sequence shown here is derived from an EMBL/GenBank/DDBJ whole genome shotgun (WGS) entry which is preliminary data.</text>
</comment>
<evidence type="ECO:0000256" key="7">
    <source>
        <dbReference type="ARBA" id="ARBA00023136"/>
    </source>
</evidence>
<dbReference type="NCBIfam" id="TIGR01726">
    <property type="entry name" value="HEQRo_perm_3TM"/>
    <property type="match status" value="1"/>
</dbReference>
<dbReference type="AlphaFoldDB" id="A0A2A3Z2X2"/>